<dbReference type="GO" id="GO:0005524">
    <property type="term" value="F:ATP binding"/>
    <property type="evidence" value="ECO:0007669"/>
    <property type="project" value="UniProtKB-KW"/>
</dbReference>
<evidence type="ECO:0000313" key="12">
    <source>
        <dbReference type="Proteomes" id="UP000036780"/>
    </source>
</evidence>
<keyword evidence="7" id="KW-0067">ATP-binding</keyword>
<keyword evidence="9" id="KW-1133">Transmembrane helix</keyword>
<dbReference type="PANTHER" id="PTHR24421">
    <property type="entry name" value="NITRATE/NITRITE SENSOR PROTEIN NARX-RELATED"/>
    <property type="match status" value="1"/>
</dbReference>
<dbReference type="GeneID" id="66869619"/>
<feature type="transmembrane region" description="Helical" evidence="9">
    <location>
        <begin position="50"/>
        <end position="66"/>
    </location>
</feature>
<organism evidence="11 12">
    <name type="scientific">Virgibacillus pantothenticus</name>
    <dbReference type="NCBI Taxonomy" id="1473"/>
    <lineage>
        <taxon>Bacteria</taxon>
        <taxon>Bacillati</taxon>
        <taxon>Bacillota</taxon>
        <taxon>Bacilli</taxon>
        <taxon>Bacillales</taxon>
        <taxon>Bacillaceae</taxon>
        <taxon>Virgibacillus</taxon>
    </lineage>
</organism>
<comment type="catalytic activity">
    <reaction evidence="1">
        <text>ATP + protein L-histidine = ADP + protein N-phospho-L-histidine.</text>
        <dbReference type="EC" id="2.7.13.3"/>
    </reaction>
</comment>
<evidence type="ECO:0000256" key="4">
    <source>
        <dbReference type="ARBA" id="ARBA00022679"/>
    </source>
</evidence>
<evidence type="ECO:0000259" key="10">
    <source>
        <dbReference type="Pfam" id="PF07730"/>
    </source>
</evidence>
<feature type="transmembrane region" description="Helical" evidence="9">
    <location>
        <begin position="102"/>
        <end position="131"/>
    </location>
</feature>
<dbReference type="RefSeq" id="WP_050350170.1">
    <property type="nucleotide sequence ID" value="NZ_CP073011.1"/>
</dbReference>
<dbReference type="Gene3D" id="1.20.5.1930">
    <property type="match status" value="1"/>
</dbReference>
<dbReference type="GO" id="GO:0000155">
    <property type="term" value="F:phosphorelay sensor kinase activity"/>
    <property type="evidence" value="ECO:0007669"/>
    <property type="project" value="InterPro"/>
</dbReference>
<feature type="transmembrane region" description="Helical" evidence="9">
    <location>
        <begin position="14"/>
        <end position="43"/>
    </location>
</feature>
<evidence type="ECO:0000256" key="3">
    <source>
        <dbReference type="ARBA" id="ARBA00022553"/>
    </source>
</evidence>
<evidence type="ECO:0000256" key="8">
    <source>
        <dbReference type="ARBA" id="ARBA00023012"/>
    </source>
</evidence>
<keyword evidence="9" id="KW-0472">Membrane</keyword>
<dbReference type="Gene3D" id="3.30.565.10">
    <property type="entry name" value="Histidine kinase-like ATPase, C-terminal domain"/>
    <property type="match status" value="1"/>
</dbReference>
<reference evidence="12" key="1">
    <citation type="submission" date="2015-07" db="EMBL/GenBank/DDBJ databases">
        <title>Fjat-10053 dsm26.</title>
        <authorList>
            <person name="Liu B."/>
            <person name="Wang J."/>
            <person name="Zhu Y."/>
            <person name="Liu G."/>
            <person name="Chen Q."/>
            <person name="Chen Z."/>
            <person name="Lan J."/>
            <person name="Che J."/>
            <person name="Ge C."/>
            <person name="Shi H."/>
            <person name="Pan Z."/>
            <person name="Liu X."/>
        </authorList>
    </citation>
    <scope>NUCLEOTIDE SEQUENCE [LARGE SCALE GENOMIC DNA]</scope>
    <source>
        <strain evidence="12">DSM 26</strain>
    </source>
</reference>
<feature type="transmembrane region" description="Helical" evidence="9">
    <location>
        <begin position="72"/>
        <end position="90"/>
    </location>
</feature>
<dbReference type="GO" id="GO:0016020">
    <property type="term" value="C:membrane"/>
    <property type="evidence" value="ECO:0007669"/>
    <property type="project" value="InterPro"/>
</dbReference>
<keyword evidence="9" id="KW-0812">Transmembrane</keyword>
<keyword evidence="4" id="KW-0808">Transferase</keyword>
<keyword evidence="8" id="KW-0902">Two-component regulatory system</keyword>
<dbReference type="InterPro" id="IPR036890">
    <property type="entry name" value="HATPase_C_sf"/>
</dbReference>
<gene>
    <name evidence="11" type="ORF">AFK71_03530</name>
</gene>
<evidence type="ECO:0000256" key="1">
    <source>
        <dbReference type="ARBA" id="ARBA00000085"/>
    </source>
</evidence>
<dbReference type="GO" id="GO:0046983">
    <property type="term" value="F:protein dimerization activity"/>
    <property type="evidence" value="ECO:0007669"/>
    <property type="project" value="InterPro"/>
</dbReference>
<sequence>MALFFGRISLFSCLWIIVILFDSSFIPFSISLFAVSFALFCLLSLEKHSIYIYVALSLLSVVHITAVGTDDFFILLYLYFLIVDAAFRLSERQLSGYLCFNLIITVFYSVLVGSYVIEVMILDIFFVILVLSSNRLTAERTELRHMYEQLLGEFRKNKRMHASAERAARLEERTKIARDIHDSVGHRLTALMMKMEILSIQKKEQDYEELKPMAKEALEETREAVRALQNEEIEGIASVVQLIRRLEAESQLMVQFTLKQGVLSISLKNKQSITLYRVIQEALTNAMRHSPYREVQVVLGQSAIGDVTFEIRNRIHKARHLHDGFGLTNMKQRMKEIGGSLHIYQTEQDFVVTGAIPCGVKEKEYHVADTNR</sequence>
<evidence type="ECO:0000256" key="2">
    <source>
        <dbReference type="ARBA" id="ARBA00012438"/>
    </source>
</evidence>
<evidence type="ECO:0000256" key="6">
    <source>
        <dbReference type="ARBA" id="ARBA00022777"/>
    </source>
</evidence>
<keyword evidence="12" id="KW-1185">Reference proteome</keyword>
<keyword evidence="3" id="KW-0597">Phosphoprotein</keyword>
<proteinExistence type="predicted"/>
<dbReference type="CDD" id="cd16917">
    <property type="entry name" value="HATPase_UhpB-NarQ-NarX-like"/>
    <property type="match status" value="1"/>
</dbReference>
<dbReference type="PATRIC" id="fig|1473.5.peg.3650"/>
<accession>A0A0L0QTJ2</accession>
<evidence type="ECO:0000256" key="7">
    <source>
        <dbReference type="ARBA" id="ARBA00022840"/>
    </source>
</evidence>
<dbReference type="SUPFAM" id="SSF55874">
    <property type="entry name" value="ATPase domain of HSP90 chaperone/DNA topoisomerase II/histidine kinase"/>
    <property type="match status" value="1"/>
</dbReference>
<feature type="domain" description="Signal transduction histidine kinase subgroup 3 dimerisation and phosphoacceptor" evidence="10">
    <location>
        <begin position="172"/>
        <end position="230"/>
    </location>
</feature>
<dbReference type="Proteomes" id="UP000036780">
    <property type="component" value="Unassembled WGS sequence"/>
</dbReference>
<dbReference type="Pfam" id="PF07730">
    <property type="entry name" value="HisKA_3"/>
    <property type="match status" value="1"/>
</dbReference>
<dbReference type="PANTHER" id="PTHR24421:SF10">
    <property type="entry name" value="NITRATE_NITRITE SENSOR PROTEIN NARQ"/>
    <property type="match status" value="1"/>
</dbReference>
<dbReference type="InterPro" id="IPR050482">
    <property type="entry name" value="Sensor_HK_TwoCompSys"/>
</dbReference>
<evidence type="ECO:0000256" key="9">
    <source>
        <dbReference type="SAM" id="Phobius"/>
    </source>
</evidence>
<evidence type="ECO:0000256" key="5">
    <source>
        <dbReference type="ARBA" id="ARBA00022741"/>
    </source>
</evidence>
<protein>
    <recommendedName>
        <fullName evidence="2">histidine kinase</fullName>
        <ecNumber evidence="2">2.7.13.3</ecNumber>
    </recommendedName>
</protein>
<comment type="caution">
    <text evidence="11">The sequence shown here is derived from an EMBL/GenBank/DDBJ whole genome shotgun (WGS) entry which is preliminary data.</text>
</comment>
<dbReference type="InterPro" id="IPR011712">
    <property type="entry name" value="Sig_transdc_His_kin_sub3_dim/P"/>
</dbReference>
<keyword evidence="5" id="KW-0547">Nucleotide-binding</keyword>
<evidence type="ECO:0000313" key="11">
    <source>
        <dbReference type="EMBL" id="KNE21891.1"/>
    </source>
</evidence>
<keyword evidence="6" id="KW-0418">Kinase</keyword>
<dbReference type="EC" id="2.7.13.3" evidence="2"/>
<dbReference type="EMBL" id="LGTO01000004">
    <property type="protein sequence ID" value="KNE21891.1"/>
    <property type="molecule type" value="Genomic_DNA"/>
</dbReference>
<dbReference type="AlphaFoldDB" id="A0A0L0QTJ2"/>
<name>A0A0L0QTJ2_VIRPA</name>